<name>A0A9F2KWV1_PYTBI</name>
<dbReference type="GO" id="GO:0008076">
    <property type="term" value="C:voltage-gated potassium channel complex"/>
    <property type="evidence" value="ECO:0007669"/>
    <property type="project" value="TreeGrafter"/>
</dbReference>
<keyword evidence="11" id="KW-1185">Reference proteome</keyword>
<organism evidence="11 12">
    <name type="scientific">Python bivittatus</name>
    <name type="common">Burmese python</name>
    <name type="synonym">Python molurus bivittatus</name>
    <dbReference type="NCBI Taxonomy" id="176946"/>
    <lineage>
        <taxon>Eukaryota</taxon>
        <taxon>Metazoa</taxon>
        <taxon>Chordata</taxon>
        <taxon>Craniata</taxon>
        <taxon>Vertebrata</taxon>
        <taxon>Euteleostomi</taxon>
        <taxon>Lepidosauria</taxon>
        <taxon>Squamata</taxon>
        <taxon>Bifurcata</taxon>
        <taxon>Unidentata</taxon>
        <taxon>Episquamata</taxon>
        <taxon>Toxicofera</taxon>
        <taxon>Serpentes</taxon>
        <taxon>Henophidia</taxon>
        <taxon>Pythonidae</taxon>
        <taxon>Python</taxon>
    </lineage>
</organism>
<dbReference type="OrthoDB" id="5962477at2759"/>
<evidence type="ECO:0000256" key="9">
    <source>
        <dbReference type="ARBA" id="ARBA00038155"/>
    </source>
</evidence>
<dbReference type="GO" id="GO:0015459">
    <property type="term" value="F:potassium channel regulator activity"/>
    <property type="evidence" value="ECO:0007669"/>
    <property type="project" value="TreeGrafter"/>
</dbReference>
<feature type="transmembrane region" description="Helical" evidence="10">
    <location>
        <begin position="166"/>
        <end position="187"/>
    </location>
</feature>
<evidence type="ECO:0000256" key="5">
    <source>
        <dbReference type="ARBA" id="ARBA00023065"/>
    </source>
</evidence>
<dbReference type="PROSITE" id="PS51257">
    <property type="entry name" value="PROKAR_LIPOPROTEIN"/>
    <property type="match status" value="1"/>
</dbReference>
<dbReference type="PANTHER" id="PTHR10258">
    <property type="entry name" value="CALCIUM-ACTIVATED POTASSIUM CHANNEL SUBUNIT BETA"/>
    <property type="match status" value="1"/>
</dbReference>
<dbReference type="PRINTS" id="PR01450">
    <property type="entry name" value="BKCHANNELB"/>
</dbReference>
<dbReference type="Proteomes" id="UP000695026">
    <property type="component" value="Unplaced"/>
</dbReference>
<protein>
    <submittedName>
        <fullName evidence="12">Calcium-activated potassium channel subunit beta</fullName>
    </submittedName>
</protein>
<sequence length="205" mass="23556">MLGKKLVAAQKRGETRALCLGLGMMACSAMMYLFIGIVLVPLHKRSVWAEESECNLVRANIKEKVHCSFNEGSGDKDIFRYPCLEVYVNLTHLGQVVMLYHTEETVDRNPKCSYIPPDMENYREVQQQVEKIRDNFRKHQTFLCHYDPSRKEESVLLKRLYPPEGLLIAFAWPSLLLIGGILIIIMVKLSQYLAVVSATQHRTRI</sequence>
<comment type="subcellular location">
    <subcellularLocation>
        <location evidence="1">Membrane</location>
        <topology evidence="1">Multi-pass membrane protein</topology>
    </subcellularLocation>
</comment>
<keyword evidence="6 10" id="KW-0472">Membrane</keyword>
<evidence type="ECO:0000256" key="3">
    <source>
        <dbReference type="ARBA" id="ARBA00022692"/>
    </source>
</evidence>
<evidence type="ECO:0000313" key="11">
    <source>
        <dbReference type="Proteomes" id="UP000695026"/>
    </source>
</evidence>
<dbReference type="OMA" id="PYPCLQV"/>
<dbReference type="InterPro" id="IPR003930">
    <property type="entry name" value="K_chnl_Ca-activ_BK_bsu"/>
</dbReference>
<dbReference type="KEGG" id="pbi:103060291"/>
<keyword evidence="2" id="KW-0813">Transport</keyword>
<keyword evidence="5" id="KW-0406">Ion transport</keyword>
<evidence type="ECO:0000256" key="7">
    <source>
        <dbReference type="ARBA" id="ARBA00023180"/>
    </source>
</evidence>
<evidence type="ECO:0000256" key="6">
    <source>
        <dbReference type="ARBA" id="ARBA00023136"/>
    </source>
</evidence>
<keyword evidence="4 10" id="KW-1133">Transmembrane helix</keyword>
<evidence type="ECO:0000313" key="12">
    <source>
        <dbReference type="RefSeq" id="XP_007428727.1"/>
    </source>
</evidence>
<evidence type="ECO:0000256" key="4">
    <source>
        <dbReference type="ARBA" id="ARBA00022989"/>
    </source>
</evidence>
<dbReference type="GO" id="GO:0005513">
    <property type="term" value="P:detection of calcium ion"/>
    <property type="evidence" value="ECO:0007669"/>
    <property type="project" value="TreeGrafter"/>
</dbReference>
<evidence type="ECO:0000256" key="8">
    <source>
        <dbReference type="ARBA" id="ARBA00023303"/>
    </source>
</evidence>
<keyword evidence="7" id="KW-0325">Glycoprotein</keyword>
<keyword evidence="8 12" id="KW-0407">Ion channel</keyword>
<evidence type="ECO:0000256" key="1">
    <source>
        <dbReference type="ARBA" id="ARBA00004141"/>
    </source>
</evidence>
<dbReference type="PANTHER" id="PTHR10258:SF1">
    <property type="entry name" value="CALCIUM-ACTIVATED POTASSIUM CHANNEL SUBUNIT BETA-1"/>
    <property type="match status" value="1"/>
</dbReference>
<evidence type="ECO:0000256" key="2">
    <source>
        <dbReference type="ARBA" id="ARBA00022448"/>
    </source>
</evidence>
<gene>
    <name evidence="12" type="primary">LOC103060291</name>
</gene>
<dbReference type="GeneID" id="103060291"/>
<feature type="transmembrane region" description="Helical" evidence="10">
    <location>
        <begin position="20"/>
        <end position="42"/>
    </location>
</feature>
<accession>A0A9F2KWV1</accession>
<proteinExistence type="inferred from homology"/>
<dbReference type="Pfam" id="PF03185">
    <property type="entry name" value="CaKB"/>
    <property type="match status" value="1"/>
</dbReference>
<reference evidence="12" key="1">
    <citation type="submission" date="2025-08" db="UniProtKB">
        <authorList>
            <consortium name="RefSeq"/>
        </authorList>
    </citation>
    <scope>IDENTIFICATION</scope>
    <source>
        <tissue evidence="12">Liver</tissue>
    </source>
</reference>
<comment type="similarity">
    <text evidence="9">Belongs to the KCNMB (TC 8.A.14.1) family. KCNMB1 subfamily.</text>
</comment>
<dbReference type="GO" id="GO:0015269">
    <property type="term" value="F:calcium-activated potassium channel activity"/>
    <property type="evidence" value="ECO:0007669"/>
    <property type="project" value="InterPro"/>
</dbReference>
<keyword evidence="3 10" id="KW-0812">Transmembrane</keyword>
<evidence type="ECO:0000256" key="10">
    <source>
        <dbReference type="SAM" id="Phobius"/>
    </source>
</evidence>
<dbReference type="AlphaFoldDB" id="A0A9F2KWV1"/>
<dbReference type="RefSeq" id="XP_007428727.1">
    <property type="nucleotide sequence ID" value="XM_007428665.3"/>
</dbReference>